<dbReference type="Gene3D" id="2.30.30.910">
    <property type="match status" value="1"/>
</dbReference>
<keyword evidence="3 5" id="KW-1005">Bacterial flagellum biogenesis</keyword>
<comment type="function">
    <text evidence="4 5">Required for flagellar hook formation. May act as a scaffolding protein.</text>
</comment>
<evidence type="ECO:0000256" key="4">
    <source>
        <dbReference type="ARBA" id="ARBA00024746"/>
    </source>
</evidence>
<evidence type="ECO:0000256" key="3">
    <source>
        <dbReference type="ARBA" id="ARBA00022795"/>
    </source>
</evidence>
<keyword evidence="9" id="KW-0969">Cilium</keyword>
<dbReference type="EMBL" id="JBHRSJ010000017">
    <property type="protein sequence ID" value="MFC2972517.1"/>
    <property type="molecule type" value="Genomic_DNA"/>
</dbReference>
<feature type="domain" description="FlgD Tudor-like" evidence="8">
    <location>
        <begin position="90"/>
        <end position="225"/>
    </location>
</feature>
<comment type="caution">
    <text evidence="9">The sequence shown here is derived from an EMBL/GenBank/DDBJ whole genome shotgun (WGS) entry which is preliminary data.</text>
</comment>
<reference evidence="10" key="1">
    <citation type="journal article" date="2019" name="Int. J. Syst. Evol. Microbiol.">
        <title>The Global Catalogue of Microorganisms (GCM) 10K type strain sequencing project: providing services to taxonomists for standard genome sequencing and annotation.</title>
        <authorList>
            <consortium name="The Broad Institute Genomics Platform"/>
            <consortium name="The Broad Institute Genome Sequencing Center for Infectious Disease"/>
            <person name="Wu L."/>
            <person name="Ma J."/>
        </authorList>
    </citation>
    <scope>NUCLEOTIDE SEQUENCE [LARGE SCALE GENOMIC DNA]</scope>
    <source>
        <strain evidence="10">KCTC 62195</strain>
    </source>
</reference>
<evidence type="ECO:0000313" key="9">
    <source>
        <dbReference type="EMBL" id="MFC2972517.1"/>
    </source>
</evidence>
<proteinExistence type="inferred from homology"/>
<dbReference type="InterPro" id="IPR025963">
    <property type="entry name" value="FLgD_Tudor"/>
</dbReference>
<dbReference type="Gene3D" id="2.60.40.4070">
    <property type="match status" value="1"/>
</dbReference>
<evidence type="ECO:0000313" key="10">
    <source>
        <dbReference type="Proteomes" id="UP001595457"/>
    </source>
</evidence>
<sequence length="228" mass="23291">MINNTIDSSVISKMNGTSSSSSSSSSTQSTAEALQSNFMTLLTTQLQNQDPLQPMDNSQMVTQLAQINTVSGIQSLNATLQGITGQISQSEALQAATLVGKGVLVPGDQIKVGSGVATPFGVELTSAADSVSVSIADSSGTVVRQYDLGALDAGVHSFSWDATQTDGSQAPDGAYTVTIKASSKGQALTSTTLDYAQVSGVTRSDKGPLLNLGAVQGTVALSDVRQVL</sequence>
<evidence type="ECO:0000259" key="7">
    <source>
        <dbReference type="Pfam" id="PF13860"/>
    </source>
</evidence>
<dbReference type="RefSeq" id="WP_377814162.1">
    <property type="nucleotide sequence ID" value="NZ_JBHRSJ010000017.1"/>
</dbReference>
<name>A0ABV7AVI1_9GAMM</name>
<dbReference type="InterPro" id="IPR025965">
    <property type="entry name" value="FlgD/Vpr_Ig-like"/>
</dbReference>
<feature type="compositionally biased region" description="Polar residues" evidence="6">
    <location>
        <begin position="1"/>
        <end position="16"/>
    </location>
</feature>
<dbReference type="Proteomes" id="UP001595457">
    <property type="component" value="Unassembled WGS sequence"/>
</dbReference>
<evidence type="ECO:0000256" key="5">
    <source>
        <dbReference type="RuleBase" id="RU362076"/>
    </source>
</evidence>
<dbReference type="NCBIfam" id="NF005176">
    <property type="entry name" value="PRK06655.1-1"/>
    <property type="match status" value="1"/>
</dbReference>
<accession>A0ABV7AVI1</accession>
<keyword evidence="9" id="KW-0966">Cell projection</keyword>
<dbReference type="InterPro" id="IPR005648">
    <property type="entry name" value="FlgD"/>
</dbReference>
<dbReference type="Pfam" id="PF13861">
    <property type="entry name" value="FLgD_tudor"/>
    <property type="match status" value="1"/>
</dbReference>
<evidence type="ECO:0000256" key="2">
    <source>
        <dbReference type="ARBA" id="ARBA00016013"/>
    </source>
</evidence>
<evidence type="ECO:0000256" key="6">
    <source>
        <dbReference type="SAM" id="MobiDB-lite"/>
    </source>
</evidence>
<gene>
    <name evidence="9" type="primary">flgD</name>
    <name evidence="9" type="ORF">ACFOJE_09890</name>
</gene>
<protein>
    <recommendedName>
        <fullName evidence="2 5">Basal-body rod modification protein FlgD</fullName>
    </recommendedName>
</protein>
<evidence type="ECO:0000256" key="1">
    <source>
        <dbReference type="ARBA" id="ARBA00010577"/>
    </source>
</evidence>
<feature type="region of interest" description="Disordered" evidence="6">
    <location>
        <begin position="1"/>
        <end position="30"/>
    </location>
</feature>
<keyword evidence="10" id="KW-1185">Reference proteome</keyword>
<feature type="compositionally biased region" description="Low complexity" evidence="6">
    <location>
        <begin position="17"/>
        <end position="30"/>
    </location>
</feature>
<evidence type="ECO:0000259" key="8">
    <source>
        <dbReference type="Pfam" id="PF13861"/>
    </source>
</evidence>
<dbReference type="Pfam" id="PF13860">
    <property type="entry name" value="FlgD_ig"/>
    <property type="match status" value="1"/>
</dbReference>
<dbReference type="Pfam" id="PF03963">
    <property type="entry name" value="FlgD"/>
    <property type="match status" value="1"/>
</dbReference>
<keyword evidence="9" id="KW-0282">Flagellum</keyword>
<feature type="domain" description="FlgD/Vpr Ig-like" evidence="7">
    <location>
        <begin position="107"/>
        <end position="184"/>
    </location>
</feature>
<comment type="similarity">
    <text evidence="1 5">Belongs to the FlgD family.</text>
</comment>
<organism evidence="9 10">
    <name type="scientific">Azotobacter bryophylli</name>
    <dbReference type="NCBI Taxonomy" id="1986537"/>
    <lineage>
        <taxon>Bacteria</taxon>
        <taxon>Pseudomonadati</taxon>
        <taxon>Pseudomonadota</taxon>
        <taxon>Gammaproteobacteria</taxon>
        <taxon>Pseudomonadales</taxon>
        <taxon>Pseudomonadaceae</taxon>
        <taxon>Azotobacter</taxon>
    </lineage>
</organism>